<dbReference type="OrthoDB" id="271553at2759"/>
<feature type="compositionally biased region" description="Basic and acidic residues" evidence="8">
    <location>
        <begin position="626"/>
        <end position="646"/>
    </location>
</feature>
<dbReference type="GO" id="GO:0010181">
    <property type="term" value="F:FMN binding"/>
    <property type="evidence" value="ECO:0007669"/>
    <property type="project" value="InterPro"/>
</dbReference>
<dbReference type="EMBL" id="MIGC01004812">
    <property type="protein sequence ID" value="PHJ17630.1"/>
    <property type="molecule type" value="Genomic_DNA"/>
</dbReference>
<dbReference type="SUPFAM" id="SSF52218">
    <property type="entry name" value="Flavoproteins"/>
    <property type="match status" value="1"/>
</dbReference>
<dbReference type="RefSeq" id="XP_067919348.1">
    <property type="nucleotide sequence ID" value="XM_068068679.1"/>
</dbReference>
<dbReference type="GO" id="GO:0031591">
    <property type="term" value="P:wybutosine biosynthetic process"/>
    <property type="evidence" value="ECO:0007669"/>
    <property type="project" value="TreeGrafter"/>
</dbReference>
<keyword evidence="4" id="KW-0949">S-adenosyl-L-methionine</keyword>
<evidence type="ECO:0000256" key="7">
    <source>
        <dbReference type="ARBA" id="ARBA00023014"/>
    </source>
</evidence>
<feature type="compositionally biased region" description="Low complexity" evidence="8">
    <location>
        <begin position="426"/>
        <end position="449"/>
    </location>
</feature>
<feature type="compositionally biased region" description="Polar residues" evidence="8">
    <location>
        <begin position="341"/>
        <end position="352"/>
    </location>
</feature>
<dbReference type="EC" id="4.1.3.44" evidence="3"/>
<protein>
    <recommendedName>
        <fullName evidence="3">tRNA 4-demethylwyosine synthase (AdoMet-dependent)</fullName>
        <ecNumber evidence="3">4.1.3.44</ecNumber>
    </recommendedName>
</protein>
<feature type="region of interest" description="Disordered" evidence="8">
    <location>
        <begin position="912"/>
        <end position="1067"/>
    </location>
</feature>
<feature type="compositionally biased region" description="Low complexity" evidence="8">
    <location>
        <begin position="547"/>
        <end position="558"/>
    </location>
</feature>
<keyword evidence="5" id="KW-0479">Metal-binding</keyword>
<feature type="compositionally biased region" description="Polar residues" evidence="8">
    <location>
        <begin position="519"/>
        <end position="536"/>
    </location>
</feature>
<evidence type="ECO:0000313" key="11">
    <source>
        <dbReference type="Proteomes" id="UP000221165"/>
    </source>
</evidence>
<evidence type="ECO:0000256" key="8">
    <source>
        <dbReference type="SAM" id="MobiDB-lite"/>
    </source>
</evidence>
<evidence type="ECO:0000256" key="5">
    <source>
        <dbReference type="ARBA" id="ARBA00022723"/>
    </source>
</evidence>
<reference evidence="10 11" key="1">
    <citation type="journal article" date="2017" name="Int. J. Parasitol.">
        <title>The genome of the protozoan parasite Cystoisospora suis and a reverse vaccinology approach to identify vaccine candidates.</title>
        <authorList>
            <person name="Palmieri N."/>
            <person name="Shrestha A."/>
            <person name="Ruttkowski B."/>
            <person name="Beck T."/>
            <person name="Vogl C."/>
            <person name="Tomley F."/>
            <person name="Blake D.P."/>
            <person name="Joachim A."/>
        </authorList>
    </citation>
    <scope>NUCLEOTIDE SEQUENCE [LARGE SCALE GENOMIC DNA]</scope>
    <source>
        <strain evidence="10 11">Wien I</strain>
    </source>
</reference>
<evidence type="ECO:0000259" key="9">
    <source>
        <dbReference type="PROSITE" id="PS50902"/>
    </source>
</evidence>
<dbReference type="GO" id="GO:0046872">
    <property type="term" value="F:metal ion binding"/>
    <property type="evidence" value="ECO:0007669"/>
    <property type="project" value="UniProtKB-KW"/>
</dbReference>
<feature type="compositionally biased region" description="Low complexity" evidence="8">
    <location>
        <begin position="206"/>
        <end position="246"/>
    </location>
</feature>
<feature type="compositionally biased region" description="Low complexity" evidence="8">
    <location>
        <begin position="1096"/>
        <end position="1108"/>
    </location>
</feature>
<dbReference type="GO" id="GO:0102521">
    <property type="term" value="F:tRNA-4-demethylwyosine synthase activity"/>
    <property type="evidence" value="ECO:0007669"/>
    <property type="project" value="UniProtKB-EC"/>
</dbReference>
<evidence type="ECO:0000256" key="3">
    <source>
        <dbReference type="ARBA" id="ARBA00012821"/>
    </source>
</evidence>
<comment type="similarity">
    <text evidence="2">Belongs to the TYW1 family.</text>
</comment>
<feature type="region of interest" description="Disordered" evidence="8">
    <location>
        <begin position="601"/>
        <end position="663"/>
    </location>
</feature>
<proteinExistence type="inferred from homology"/>
<dbReference type="InterPro" id="IPR008254">
    <property type="entry name" value="Flavodoxin/NO_synth"/>
</dbReference>
<evidence type="ECO:0000256" key="1">
    <source>
        <dbReference type="ARBA" id="ARBA00004797"/>
    </source>
</evidence>
<dbReference type="Gene3D" id="3.20.20.70">
    <property type="entry name" value="Aldolase class I"/>
    <property type="match status" value="1"/>
</dbReference>
<dbReference type="VEuPathDB" id="ToxoDB:CSUI_008550"/>
<feature type="non-terminal residue" evidence="10">
    <location>
        <position position="1230"/>
    </location>
</feature>
<evidence type="ECO:0000313" key="10">
    <source>
        <dbReference type="EMBL" id="PHJ17630.1"/>
    </source>
</evidence>
<feature type="compositionally biased region" description="Low complexity" evidence="8">
    <location>
        <begin position="90"/>
        <end position="134"/>
    </location>
</feature>
<dbReference type="Gene3D" id="3.40.50.360">
    <property type="match status" value="1"/>
</dbReference>
<feature type="compositionally biased region" description="Basic and acidic residues" evidence="8">
    <location>
        <begin position="137"/>
        <end position="158"/>
    </location>
</feature>
<dbReference type="PROSITE" id="PS50902">
    <property type="entry name" value="FLAVODOXIN_LIKE"/>
    <property type="match status" value="1"/>
</dbReference>
<dbReference type="UniPathway" id="UPA00375"/>
<evidence type="ECO:0000256" key="2">
    <source>
        <dbReference type="ARBA" id="ARBA00010115"/>
    </source>
</evidence>
<dbReference type="AlphaFoldDB" id="A0A2C6K8R4"/>
<feature type="compositionally biased region" description="Low complexity" evidence="8">
    <location>
        <begin position="159"/>
        <end position="190"/>
    </location>
</feature>
<feature type="domain" description="Flavodoxin-like" evidence="9">
    <location>
        <begin position="667"/>
        <end position="829"/>
    </location>
</feature>
<feature type="compositionally biased region" description="Basic and acidic residues" evidence="8">
    <location>
        <begin position="450"/>
        <end position="466"/>
    </location>
</feature>
<feature type="compositionally biased region" description="Low complexity" evidence="8">
    <location>
        <begin position="1023"/>
        <end position="1038"/>
    </location>
</feature>
<feature type="compositionally biased region" description="Basic and acidic residues" evidence="8">
    <location>
        <begin position="474"/>
        <end position="487"/>
    </location>
</feature>
<dbReference type="GeneID" id="94431890"/>
<feature type="compositionally biased region" description="Acidic residues" evidence="8">
    <location>
        <begin position="1039"/>
        <end position="1051"/>
    </location>
</feature>
<feature type="region of interest" description="Disordered" evidence="8">
    <location>
        <begin position="90"/>
        <end position="256"/>
    </location>
</feature>
<dbReference type="SFLD" id="SFLDS00029">
    <property type="entry name" value="Radical_SAM"/>
    <property type="match status" value="1"/>
</dbReference>
<evidence type="ECO:0000256" key="4">
    <source>
        <dbReference type="ARBA" id="ARBA00022691"/>
    </source>
</evidence>
<accession>A0A2C6K8R4</accession>
<dbReference type="InterPro" id="IPR007197">
    <property type="entry name" value="rSAM"/>
</dbReference>
<feature type="compositionally biased region" description="Basic and acidic residues" evidence="8">
    <location>
        <begin position="502"/>
        <end position="517"/>
    </location>
</feature>
<keyword evidence="6" id="KW-0408">Iron</keyword>
<dbReference type="Proteomes" id="UP000221165">
    <property type="component" value="Unassembled WGS sequence"/>
</dbReference>
<keyword evidence="7" id="KW-0411">Iron-sulfur</keyword>
<feature type="compositionally biased region" description="Low complexity" evidence="8">
    <location>
        <begin position="361"/>
        <end position="370"/>
    </location>
</feature>
<dbReference type="InterPro" id="IPR013785">
    <property type="entry name" value="Aldolase_TIM"/>
</dbReference>
<feature type="region of interest" description="Disordered" evidence="8">
    <location>
        <begin position="292"/>
        <end position="561"/>
    </location>
</feature>
<comment type="pathway">
    <text evidence="1">tRNA modification; wybutosine-tRNA(Phe) biosynthesis.</text>
</comment>
<feature type="compositionally biased region" description="Basic and acidic residues" evidence="8">
    <location>
        <begin position="1011"/>
        <end position="1022"/>
    </location>
</feature>
<feature type="compositionally biased region" description="Basic and acidic residues" evidence="8">
    <location>
        <begin position="940"/>
        <end position="997"/>
    </location>
</feature>
<gene>
    <name evidence="10" type="ORF">CSUI_008550</name>
</gene>
<feature type="compositionally biased region" description="Polar residues" evidence="8">
    <location>
        <begin position="858"/>
        <end position="872"/>
    </location>
</feature>
<dbReference type="PANTHER" id="PTHR13930">
    <property type="entry name" value="S-ADENOSYL-L-METHIONINE-DEPENDENT TRNA 4-DEMETHYLWYOSINE SYNTHASE"/>
    <property type="match status" value="1"/>
</dbReference>
<sequence length="1230" mass="135097">MWAPQNSHPLLFSVLAKYARSHTFAPSSSSASVSPTSSSHNTSRKIPLFPYFRFHSLPSNFSYSYGLPESSEEKKTSPLRTSSLENLLLSHQETSSSSSSPSSLHCQASPSTRVPPLSSLHSSSSSSQEPSLLSRGHGGERKETKEDANDRHHEEEQHISSSLSSTKKTTLHISLPSPLSSSSSSLTPPSRGMGETRNTSKIIPHPSTSQSLHTSGSSSSSSSTPHSSLPLPSSSSLSAKPFPSSSYHHHHHSSSPPLPLRVVILFGSTGGTSAAVAFSLFHSLVHRLLASSSSSSSSSSPHASSSSSSCRSVHHPRVSTPRISTSPLSRRDSDKGGETGLFSSSPKANSPSENEENSRKPSAPQASSSSTPNGMLVNGVEEMDAEKKGGEEDTCKKKKKKSRDSSSVPSSSSSSPRNPKQDKDLSLQSRTSRLTPRSSSSSSSSSSLPLHERLSSGRSEGARELSRLSSSRLSRHDPNGGLDHRPEGTPSMKSHLLLRKNSKGEGGDYLHDYDKTRQKGLSTSSHGHFATSSFFSSGEERDTGVKGSSSSNSEGSLQGEEDSEFLHAFLSRKRDAAIRAAETASLGLRVASSYADTALKKAKERMEEKKKKDRSERREKKGMRGRGGDKDDEREMKETEERKRSEEEEERQEDEKDEEASDEEDKIWFLDQVKVGHIEVYIQSMEYISFEDLLSFVEESRSIAHRFTSPSSSGVCTPHLLLFFALSTFSHGTPPPSAEAFYQEVEESSRDFRVDRLALYDCAIAGVGCGSTDYPSSTYCKPAKSLLALLHNSFGMRLFLSSQPLLFLSDTSADATTEMKLRKWRDGLLSQFSLFIHPETSYSSRLSLLAHAEKSLSAPRQQQPVSNMSMFPSTSSRLTGKKKSSSLLSSSSSFSLDERSLIEQQLDAEEATVIPGIRKQRPDDIGPGAGVGGDRRRRKTKEEEEKKRCDENDGDEKEKKIGVGESPNEREHERIFNKKKDEEESERDIRDKETRAEEEQDNEQAGRRRNRDITVDGEKNATEETSSSSSSSSSSLDESSSEEEEDEEVNDGEISMVEKRHPSSQTSLLFSTCHSNVEAEDLEDLIPNDSHPPPLSSSSLPSQPPATSQKKKATKTSSSLLKPMLSAGQAEKLRKEHYKIVGSHSAIKLCRWTKSQLRGRGGCYKNTFYGITSSQCMELTPSLACANKCVFCWRHHKNPVGTSWRWQVDEPDFILQEGLKSHFQTIKELK</sequence>
<dbReference type="InterPro" id="IPR029039">
    <property type="entry name" value="Flavoprotein-like_sf"/>
</dbReference>
<feature type="region of interest" description="Disordered" evidence="8">
    <location>
        <begin position="1084"/>
        <end position="1121"/>
    </location>
</feature>
<feature type="compositionally biased region" description="Low complexity" evidence="8">
    <location>
        <begin position="405"/>
        <end position="415"/>
    </location>
</feature>
<feature type="region of interest" description="Disordered" evidence="8">
    <location>
        <begin position="857"/>
        <end position="890"/>
    </location>
</feature>
<evidence type="ECO:0000256" key="6">
    <source>
        <dbReference type="ARBA" id="ARBA00023004"/>
    </source>
</evidence>
<dbReference type="InterPro" id="IPR034556">
    <property type="entry name" value="tRNA_wybutosine-synthase"/>
</dbReference>
<name>A0A2C6K8R4_9APIC</name>
<feature type="compositionally biased region" description="Basic and acidic residues" evidence="8">
    <location>
        <begin position="601"/>
        <end position="619"/>
    </location>
</feature>
<keyword evidence="11" id="KW-1185">Reference proteome</keyword>
<feature type="compositionally biased region" description="Acidic residues" evidence="8">
    <location>
        <begin position="647"/>
        <end position="663"/>
    </location>
</feature>
<comment type="caution">
    <text evidence="10">The sequence shown here is derived from an EMBL/GenBank/DDBJ whole genome shotgun (WGS) entry which is preliminary data.</text>
</comment>
<organism evidence="10 11">
    <name type="scientific">Cystoisospora suis</name>
    <dbReference type="NCBI Taxonomy" id="483139"/>
    <lineage>
        <taxon>Eukaryota</taxon>
        <taxon>Sar</taxon>
        <taxon>Alveolata</taxon>
        <taxon>Apicomplexa</taxon>
        <taxon>Conoidasida</taxon>
        <taxon>Coccidia</taxon>
        <taxon>Eucoccidiorida</taxon>
        <taxon>Eimeriorina</taxon>
        <taxon>Sarcocystidae</taxon>
        <taxon>Cystoisospora</taxon>
    </lineage>
</organism>
<feature type="compositionally biased region" description="Low complexity" evidence="8">
    <location>
        <begin position="292"/>
        <end position="311"/>
    </location>
</feature>
<feature type="compositionally biased region" description="Basic and acidic residues" evidence="8">
    <location>
        <begin position="385"/>
        <end position="395"/>
    </location>
</feature>
<dbReference type="PANTHER" id="PTHR13930:SF0">
    <property type="entry name" value="S-ADENOSYL-L-METHIONINE-DEPENDENT TRNA 4-DEMETHYLWYOSINE SYNTHASE TYW1-RELATED"/>
    <property type="match status" value="1"/>
</dbReference>
<dbReference type="GO" id="GO:0051539">
    <property type="term" value="F:4 iron, 4 sulfur cluster binding"/>
    <property type="evidence" value="ECO:0007669"/>
    <property type="project" value="InterPro"/>
</dbReference>